<dbReference type="KEGG" id="nsr:NS506_03735"/>
<organism evidence="2 3">
    <name type="scientific">Nocardia seriolae</name>
    <dbReference type="NCBI Taxonomy" id="37332"/>
    <lineage>
        <taxon>Bacteria</taxon>
        <taxon>Bacillati</taxon>
        <taxon>Actinomycetota</taxon>
        <taxon>Actinomycetes</taxon>
        <taxon>Mycobacteriales</taxon>
        <taxon>Nocardiaceae</taxon>
        <taxon>Nocardia</taxon>
    </lineage>
</organism>
<feature type="domain" description="AB hydrolase-1" evidence="1">
    <location>
        <begin position="3"/>
        <end position="176"/>
    </location>
</feature>
<accession>A0ABC8AUN4</accession>
<dbReference type="AlphaFoldDB" id="A0ABC8AUN4"/>
<name>A0ABC8AUN4_9NOCA</name>
<keyword evidence="2" id="KW-0378">Hydrolase</keyword>
<evidence type="ECO:0000259" key="1">
    <source>
        <dbReference type="Pfam" id="PF12697"/>
    </source>
</evidence>
<dbReference type="GO" id="GO:0090499">
    <property type="term" value="F:pimelyl-[acyl-carrier protein] methyl ester esterase activity"/>
    <property type="evidence" value="ECO:0007669"/>
    <property type="project" value="UniProtKB-EC"/>
</dbReference>
<dbReference type="PANTHER" id="PTHR43689:SF8">
    <property type="entry name" value="ALPHA_BETA-HYDROLASES SUPERFAMILY PROTEIN"/>
    <property type="match status" value="1"/>
</dbReference>
<dbReference type="EMBL" id="CP017839">
    <property type="protein sequence ID" value="APA97784.1"/>
    <property type="molecule type" value="Genomic_DNA"/>
</dbReference>
<dbReference type="Proteomes" id="UP000180166">
    <property type="component" value="Chromosome"/>
</dbReference>
<dbReference type="EC" id="3.1.1.85" evidence="2"/>
<dbReference type="Pfam" id="PF12697">
    <property type="entry name" value="Abhydrolase_6"/>
    <property type="match status" value="1"/>
</dbReference>
<protein>
    <submittedName>
        <fullName evidence="2">Pimeloyl-[acyl-carrier protein] methyl ester esterase</fullName>
        <ecNumber evidence="2">3.1.1.85</ecNumber>
    </submittedName>
</protein>
<gene>
    <name evidence="2" type="ORF">NS506_03735</name>
</gene>
<evidence type="ECO:0000313" key="3">
    <source>
        <dbReference type="Proteomes" id="UP000180166"/>
    </source>
</evidence>
<dbReference type="Gene3D" id="3.40.50.1820">
    <property type="entry name" value="alpha/beta hydrolase"/>
    <property type="match status" value="1"/>
</dbReference>
<proteinExistence type="predicted"/>
<dbReference type="InterPro" id="IPR000073">
    <property type="entry name" value="AB_hydrolase_1"/>
</dbReference>
<dbReference type="PANTHER" id="PTHR43689">
    <property type="entry name" value="HYDROLASE"/>
    <property type="match status" value="1"/>
</dbReference>
<evidence type="ECO:0000313" key="2">
    <source>
        <dbReference type="EMBL" id="APA97784.1"/>
    </source>
</evidence>
<dbReference type="InterPro" id="IPR029058">
    <property type="entry name" value="AB_hydrolase_fold"/>
</dbReference>
<reference evidence="2 3" key="1">
    <citation type="submission" date="2016-10" db="EMBL/GenBank/DDBJ databases">
        <title>Genome sequence of Nocardia seriolae strain EM150506, isolated from Anguila japonica.</title>
        <authorList>
            <person name="Han H.-J."/>
        </authorList>
    </citation>
    <scope>NUCLEOTIDE SEQUENCE [LARGE SCALE GENOMIC DNA]</scope>
    <source>
        <strain evidence="2 3">EM150506</strain>
    </source>
</reference>
<sequence>MERFALIAHDFGGPVAAHLYAKAGHRITHLAVFPTNAFPDTPIPFPLSLVPKRGVGPLAQRILFSPWALRQLVRHGSGRPNPRPDPAPFVGDRVQAHAINYIFGESLRHIDTLYTPVRAALARVSVPALVGWGDHDPLFSIEIGRRTAELIPTARWRLYPGAGHFLPLERPDELAADITTLLSEPAGRT</sequence>
<dbReference type="SUPFAM" id="SSF53474">
    <property type="entry name" value="alpha/beta-Hydrolases"/>
    <property type="match status" value="1"/>
</dbReference>